<accession>A0A0L8BHH6</accession>
<dbReference type="SUPFAM" id="SSF46458">
    <property type="entry name" value="Globin-like"/>
    <property type="match status" value="1"/>
</dbReference>
<dbReference type="EMBL" id="LGAP01000030">
    <property type="protein sequence ID" value="KOF14034.1"/>
    <property type="molecule type" value="Genomic_DNA"/>
</dbReference>
<name>A0A0L8BHH6_ENSAD</name>
<organism evidence="1 2">
    <name type="scientific">Ensifer adhaerens</name>
    <name type="common">Sinorhizobium morelense</name>
    <dbReference type="NCBI Taxonomy" id="106592"/>
    <lineage>
        <taxon>Bacteria</taxon>
        <taxon>Pseudomonadati</taxon>
        <taxon>Pseudomonadota</taxon>
        <taxon>Alphaproteobacteria</taxon>
        <taxon>Hyphomicrobiales</taxon>
        <taxon>Rhizobiaceae</taxon>
        <taxon>Sinorhizobium/Ensifer group</taxon>
        <taxon>Ensifer</taxon>
    </lineage>
</organism>
<dbReference type="GO" id="GO:0019825">
    <property type="term" value="F:oxygen binding"/>
    <property type="evidence" value="ECO:0007669"/>
    <property type="project" value="InterPro"/>
</dbReference>
<proteinExistence type="predicted"/>
<dbReference type="RefSeq" id="WP_053252196.1">
    <property type="nucleotide sequence ID" value="NZ_LGAP01000030.1"/>
</dbReference>
<dbReference type="InterPro" id="IPR009050">
    <property type="entry name" value="Globin-like_sf"/>
</dbReference>
<dbReference type="Proteomes" id="UP000037425">
    <property type="component" value="Unassembled WGS sequence"/>
</dbReference>
<dbReference type="AlphaFoldDB" id="A0A0L8BHH6"/>
<dbReference type="InterPro" id="IPR012292">
    <property type="entry name" value="Globin/Proto"/>
</dbReference>
<comment type="caution">
    <text evidence="1">The sequence shown here is derived from an EMBL/GenBank/DDBJ whole genome shotgun (WGS) entry which is preliminary data.</text>
</comment>
<dbReference type="GO" id="GO:0020037">
    <property type="term" value="F:heme binding"/>
    <property type="evidence" value="ECO:0007669"/>
    <property type="project" value="InterPro"/>
</dbReference>
<gene>
    <name evidence="1" type="ORF">AC244_28585</name>
</gene>
<dbReference type="PATRIC" id="fig|106592.7.peg.4845"/>
<protein>
    <submittedName>
        <fullName evidence="1">Hemoglobin</fullName>
    </submittedName>
</protein>
<reference evidence="2" key="1">
    <citation type="submission" date="2015-07" db="EMBL/GenBank/DDBJ databases">
        <title>Whole genome sequence of an Ensifer adhaerens strain isolated from a cave pool in the Wind Cave National Park.</title>
        <authorList>
            <person name="Eng W.W.H."/>
            <person name="Gan H.M."/>
            <person name="Barton H.A."/>
            <person name="Savka M.A."/>
        </authorList>
    </citation>
    <scope>NUCLEOTIDE SEQUENCE [LARGE SCALE GENOMIC DNA]</scope>
    <source>
        <strain evidence="2">SD006</strain>
    </source>
</reference>
<dbReference type="OrthoDB" id="25954at2"/>
<dbReference type="CDD" id="cd08916">
    <property type="entry name" value="TrHb3_P"/>
    <property type="match status" value="1"/>
</dbReference>
<evidence type="ECO:0000313" key="2">
    <source>
        <dbReference type="Proteomes" id="UP000037425"/>
    </source>
</evidence>
<evidence type="ECO:0000313" key="1">
    <source>
        <dbReference type="EMBL" id="KOF14034.1"/>
    </source>
</evidence>
<dbReference type="Gene3D" id="1.10.490.10">
    <property type="entry name" value="Globins"/>
    <property type="match status" value="1"/>
</dbReference>
<sequence>MSATLLPTTISEELLKAIVHDFYGRIRRAPLLGPIFNARIGEHWDLHLSTLVDFWSSIALRSGRYGGKPHVVHQGLDLSPEHFQHWLVMFEATVFEHCAGEAANFLLDRARRIADSLQIGLNIGPNALSLPPKQPARQF</sequence>